<organism evidence="4 5">
    <name type="scientific">Geoalkalibacter subterraneus</name>
    <dbReference type="NCBI Taxonomy" id="483547"/>
    <lineage>
        <taxon>Bacteria</taxon>
        <taxon>Pseudomonadati</taxon>
        <taxon>Thermodesulfobacteriota</taxon>
        <taxon>Desulfuromonadia</taxon>
        <taxon>Desulfuromonadales</taxon>
        <taxon>Geoalkalibacteraceae</taxon>
        <taxon>Geoalkalibacter</taxon>
    </lineage>
</organism>
<dbReference type="Pfam" id="PF04326">
    <property type="entry name" value="SLFN_AlbA_2"/>
    <property type="match status" value="1"/>
</dbReference>
<proteinExistence type="predicted"/>
<keyword evidence="5" id="KW-1185">Reference proteome</keyword>
<dbReference type="InterPro" id="IPR038461">
    <property type="entry name" value="Schlafen_AlbA_2_dom_sf"/>
</dbReference>
<dbReference type="PANTHER" id="PTHR30595">
    <property type="entry name" value="GLPR-RELATED TRANSCRIPTIONAL REPRESSOR"/>
    <property type="match status" value="1"/>
</dbReference>
<sequence>MKRSDLHNLLALGEGFTTEFKRSGTSNLGREICAFANATGGVILIGVTDAGEIFGVKDHNRLKSEVQAVARSAEPPIAVEHIGSGIKRIRNLCREYGVAEPQIEVSEHWFTVIFPRPLSPDTQEEETPGKHPTSTQQVPSKYRTSTPQVRAMLLEAFAGDATRTQLQNAAGMKDREHFRKEYLQPLLDDGLLEMTIPEKPRSSKQSYRLTETGRAVLGVWELQR</sequence>
<dbReference type="Gene3D" id="3.30.950.30">
    <property type="entry name" value="Schlafen, AAA domain"/>
    <property type="match status" value="1"/>
</dbReference>
<dbReference type="AlphaFoldDB" id="A0A0B5FH74"/>
<name>A0A0B5FH74_9BACT</name>
<dbReference type="KEGG" id="gsb:GSUB_09505"/>
<accession>A0A0B5FH74</accession>
<dbReference type="Pfam" id="PF21247">
    <property type="entry name" value="Fic-like_C"/>
    <property type="match status" value="1"/>
</dbReference>
<evidence type="ECO:0000313" key="5">
    <source>
        <dbReference type="Proteomes" id="UP000035036"/>
    </source>
</evidence>
<dbReference type="InterPro" id="IPR007421">
    <property type="entry name" value="Schlafen_AlbA_2_dom"/>
</dbReference>
<evidence type="ECO:0000256" key="1">
    <source>
        <dbReference type="SAM" id="MobiDB-lite"/>
    </source>
</evidence>
<feature type="compositionally biased region" description="Polar residues" evidence="1">
    <location>
        <begin position="132"/>
        <end position="143"/>
    </location>
</feature>
<feature type="domain" description="Filamentation induced by cAMP protein Fic-like C-terminal" evidence="3">
    <location>
        <begin position="148"/>
        <end position="210"/>
    </location>
</feature>
<evidence type="ECO:0000259" key="2">
    <source>
        <dbReference type="Pfam" id="PF04326"/>
    </source>
</evidence>
<evidence type="ECO:0000313" key="4">
    <source>
        <dbReference type="EMBL" id="AJF06728.1"/>
    </source>
</evidence>
<feature type="domain" description="Schlafen AlbA-2" evidence="2">
    <location>
        <begin position="14"/>
        <end position="82"/>
    </location>
</feature>
<dbReference type="Gene3D" id="1.10.10.10">
    <property type="entry name" value="Winged helix-like DNA-binding domain superfamily/Winged helix DNA-binding domain"/>
    <property type="match status" value="1"/>
</dbReference>
<dbReference type="STRING" id="483547.GSUB_09505"/>
<protein>
    <submittedName>
        <fullName evidence="4">Uncharacterized protein</fullName>
    </submittedName>
</protein>
<dbReference type="EMBL" id="CP010311">
    <property type="protein sequence ID" value="AJF06728.1"/>
    <property type="molecule type" value="Genomic_DNA"/>
</dbReference>
<dbReference type="PANTHER" id="PTHR30595:SF6">
    <property type="entry name" value="SCHLAFEN ALBA-2 DOMAIN-CONTAINING PROTEIN"/>
    <property type="match status" value="1"/>
</dbReference>
<gene>
    <name evidence="4" type="ORF">GSUB_09505</name>
</gene>
<dbReference type="InterPro" id="IPR036388">
    <property type="entry name" value="WH-like_DNA-bd_sf"/>
</dbReference>
<evidence type="ECO:0000259" key="3">
    <source>
        <dbReference type="Pfam" id="PF21247"/>
    </source>
</evidence>
<dbReference type="HOGENOM" id="CLU_082071_0_0_7"/>
<feature type="region of interest" description="Disordered" evidence="1">
    <location>
        <begin position="118"/>
        <end position="143"/>
    </location>
</feature>
<reference evidence="4 5" key="1">
    <citation type="journal article" date="2015" name="Genome Announc.">
        <title>Genomes of Geoalkalibacter ferrihydriticus Z-0531T and Geoalkalibacter subterraneus Red1T, Two Haloalkaliphilic Metal-Reducing Deltaproteobacteria.</title>
        <authorList>
            <person name="Badalamenti J.P."/>
            <person name="Krajmalnik-Brown R."/>
            <person name="Torres C.I."/>
            <person name="Bond D.R."/>
        </authorList>
    </citation>
    <scope>NUCLEOTIDE SEQUENCE [LARGE SCALE GENOMIC DNA]</scope>
    <source>
        <strain evidence="4 5">Red1</strain>
    </source>
</reference>
<dbReference type="Proteomes" id="UP000035036">
    <property type="component" value="Chromosome"/>
</dbReference>
<dbReference type="InterPro" id="IPR049514">
    <property type="entry name" value="Fic-like_C"/>
</dbReference>